<name>A0A8A1LF11_AJEC8</name>
<sequence length="62" mass="7104">MCTPENAKIVKGEIMFSPTPHSATLRKWRIASFHAWRPCKECDVANSIHQLSLLRPSEGRRN</sequence>
<reference evidence="1" key="1">
    <citation type="submission" date="2021-01" db="EMBL/GenBank/DDBJ databases">
        <title>Chromosome-level genome assembly of a human fungal pathogen reveals clustering of transcriptionally co-regulated genes.</title>
        <authorList>
            <person name="Voorhies M."/>
            <person name="Cohen S."/>
            <person name="Shea T.P."/>
            <person name="Petrus S."/>
            <person name="Munoz J.F."/>
            <person name="Poplawski S."/>
            <person name="Goldman W.E."/>
            <person name="Michael T."/>
            <person name="Cuomo C.A."/>
            <person name="Sil A."/>
            <person name="Beyhan S."/>
        </authorList>
    </citation>
    <scope>NUCLEOTIDE SEQUENCE</scope>
    <source>
        <strain evidence="1">H88</strain>
    </source>
</reference>
<dbReference type="EMBL" id="CP069102">
    <property type="protein sequence ID" value="QSS50582.1"/>
    <property type="molecule type" value="Genomic_DNA"/>
</dbReference>
<gene>
    <name evidence="1" type="ORF">I7I53_11329</name>
</gene>
<evidence type="ECO:0000313" key="1">
    <source>
        <dbReference type="EMBL" id="QSS50582.1"/>
    </source>
</evidence>
<dbReference type="Proteomes" id="UP000663419">
    <property type="component" value="Chromosome 1"/>
</dbReference>
<accession>A0A8A1LF11</accession>
<evidence type="ECO:0000313" key="2">
    <source>
        <dbReference type="Proteomes" id="UP000663419"/>
    </source>
</evidence>
<dbReference type="AlphaFoldDB" id="A0A8A1LF11"/>
<dbReference type="VEuPathDB" id="FungiDB:I7I53_11329"/>
<organism evidence="1 2">
    <name type="scientific">Ajellomyces capsulatus (strain H88)</name>
    <name type="common">Darling's disease fungus</name>
    <name type="synonym">Histoplasma capsulatum</name>
    <dbReference type="NCBI Taxonomy" id="544711"/>
    <lineage>
        <taxon>Eukaryota</taxon>
        <taxon>Fungi</taxon>
        <taxon>Dikarya</taxon>
        <taxon>Ascomycota</taxon>
        <taxon>Pezizomycotina</taxon>
        <taxon>Eurotiomycetes</taxon>
        <taxon>Eurotiomycetidae</taxon>
        <taxon>Onygenales</taxon>
        <taxon>Ajellomycetaceae</taxon>
        <taxon>Histoplasma</taxon>
    </lineage>
</organism>
<proteinExistence type="predicted"/>
<protein>
    <submittedName>
        <fullName evidence="1">Uncharacterized protein</fullName>
    </submittedName>
</protein>